<reference evidence="1" key="2">
    <citation type="submission" date="2021-08" db="EMBL/GenBank/DDBJ databases">
        <authorList>
            <person name="Eriksson T."/>
        </authorList>
    </citation>
    <scope>NUCLEOTIDE SEQUENCE</scope>
    <source>
        <strain evidence="1">Stoneville</strain>
        <tissue evidence="1">Whole head</tissue>
    </source>
</reference>
<comment type="caution">
    <text evidence="1">The sequence shown here is derived from an EMBL/GenBank/DDBJ whole genome shotgun (WGS) entry which is preliminary data.</text>
</comment>
<organism evidence="1 2">
    <name type="scientific">Tenebrio molitor</name>
    <name type="common">Yellow mealworm beetle</name>
    <dbReference type="NCBI Taxonomy" id="7067"/>
    <lineage>
        <taxon>Eukaryota</taxon>
        <taxon>Metazoa</taxon>
        <taxon>Ecdysozoa</taxon>
        <taxon>Arthropoda</taxon>
        <taxon>Hexapoda</taxon>
        <taxon>Insecta</taxon>
        <taxon>Pterygota</taxon>
        <taxon>Neoptera</taxon>
        <taxon>Endopterygota</taxon>
        <taxon>Coleoptera</taxon>
        <taxon>Polyphaga</taxon>
        <taxon>Cucujiformia</taxon>
        <taxon>Tenebrionidae</taxon>
        <taxon>Tenebrio</taxon>
    </lineage>
</organism>
<dbReference type="PANTHER" id="PTHR48462">
    <property type="entry name" value="PROTEIN, PUTATIVE-RELATED"/>
    <property type="match status" value="1"/>
</dbReference>
<keyword evidence="2" id="KW-1185">Reference proteome</keyword>
<evidence type="ECO:0000313" key="1">
    <source>
        <dbReference type="EMBL" id="KAH0819279.1"/>
    </source>
</evidence>
<protein>
    <submittedName>
        <fullName evidence="1">Uncharacterized protein</fullName>
    </submittedName>
</protein>
<sequence>MLLCMSVNVRWNGRGWPGKVPRSPVASPEKAKGIMEKMADRKSTLPIRFGGLGIRRISDICLPAFLSSINGVKKLVSLLLNSKDNELNIHHYDEAFAAWGVANENEIPTIPQFQKNWDNINIKGIIANDLIFNSPRDLARFKALQCRESGSWLHAIPSPNIGTLLDNTSFQVCIGLRLGCNLCTPHICKCNAKVDEIGTHGLSCFKSSGRFSRHTEINSIINRSLTSIHVNSTLEPNGLSRDDGKRPDGMTLVPWIKGQPLVWDVTVVDTLADSYVLKSSEASGFAAEMACKRKHSKYSSIISSNYVFKGLAFETLGPWCKEAIDFINVIGNRLIAESGDSKSKKFLFERISLAIQRGNAASIRGTFPDSAILSEIFVL</sequence>
<evidence type="ECO:0000313" key="2">
    <source>
        <dbReference type="Proteomes" id="UP000719412"/>
    </source>
</evidence>
<dbReference type="PANTHER" id="PTHR48462:SF1">
    <property type="entry name" value="PROTEIN, PUTATIVE-RELATED"/>
    <property type="match status" value="1"/>
</dbReference>
<reference evidence="1" key="1">
    <citation type="journal article" date="2020" name="J Insects Food Feed">
        <title>The yellow mealworm (Tenebrio molitor) genome: a resource for the emerging insects as food and feed industry.</title>
        <authorList>
            <person name="Eriksson T."/>
            <person name="Andere A."/>
            <person name="Kelstrup H."/>
            <person name="Emery V."/>
            <person name="Picard C."/>
        </authorList>
    </citation>
    <scope>NUCLEOTIDE SEQUENCE</scope>
    <source>
        <strain evidence="1">Stoneville</strain>
        <tissue evidence="1">Whole head</tissue>
    </source>
</reference>
<accession>A0A8J6LE45</accession>
<dbReference type="Proteomes" id="UP000719412">
    <property type="component" value="Unassembled WGS sequence"/>
</dbReference>
<gene>
    <name evidence="1" type="ORF">GEV33_003512</name>
</gene>
<proteinExistence type="predicted"/>
<dbReference type="AlphaFoldDB" id="A0A8J6LE45"/>
<dbReference type="EMBL" id="JABDTM020014977">
    <property type="protein sequence ID" value="KAH0819279.1"/>
    <property type="molecule type" value="Genomic_DNA"/>
</dbReference>
<name>A0A8J6LE45_TENMO</name>